<evidence type="ECO:0000313" key="10">
    <source>
        <dbReference type="Proteomes" id="UP000515135"/>
    </source>
</evidence>
<evidence type="ECO:0000256" key="6">
    <source>
        <dbReference type="ARBA" id="ARBA00023212"/>
    </source>
</evidence>
<accession>A0A6P4YQL0</accession>
<dbReference type="KEGG" id="bbel:109475533"/>
<dbReference type="PANTHER" id="PTHR16056:SF16">
    <property type="entry name" value="REGULATOR OF MICROTUBULE DYNAMICS PROTEIN 1"/>
    <property type="match status" value="1"/>
</dbReference>
<dbReference type="GO" id="GO:0008017">
    <property type="term" value="F:microtubule binding"/>
    <property type="evidence" value="ECO:0007669"/>
    <property type="project" value="TreeGrafter"/>
</dbReference>
<dbReference type="Gene3D" id="1.25.40.10">
    <property type="entry name" value="Tetratricopeptide repeat domain"/>
    <property type="match status" value="1"/>
</dbReference>
<keyword evidence="10" id="KW-1185">Reference proteome</keyword>
<dbReference type="PANTHER" id="PTHR16056">
    <property type="entry name" value="REGULATOR OF MICROTUBULE DYNAMICS PROTEIN"/>
    <property type="match status" value="1"/>
</dbReference>
<protein>
    <recommendedName>
        <fullName evidence="8">Regulator of microtubule dynamics protein 1</fullName>
    </recommendedName>
    <alternativeName>
        <fullName evidence="9">Protein FAM82B</fullName>
    </alternativeName>
</protein>
<dbReference type="InterPro" id="IPR049039">
    <property type="entry name" value="RMD1-3_a_helical_rpt"/>
</dbReference>
<dbReference type="GeneID" id="109475533"/>
<dbReference type="GO" id="GO:0097431">
    <property type="term" value="C:mitotic spindle pole"/>
    <property type="evidence" value="ECO:0007669"/>
    <property type="project" value="TreeGrafter"/>
</dbReference>
<evidence type="ECO:0000256" key="7">
    <source>
        <dbReference type="ARBA" id="ARBA00038360"/>
    </source>
</evidence>
<dbReference type="SUPFAM" id="SSF48452">
    <property type="entry name" value="TPR-like"/>
    <property type="match status" value="1"/>
</dbReference>
<dbReference type="InterPro" id="IPR011990">
    <property type="entry name" value="TPR-like_helical_dom_sf"/>
</dbReference>
<name>A0A6P4YQL0_BRABE</name>
<proteinExistence type="inferred from homology"/>
<evidence type="ECO:0000256" key="9">
    <source>
        <dbReference type="ARBA" id="ARBA00041958"/>
    </source>
</evidence>
<gene>
    <name evidence="11" type="primary">LOC109475533</name>
</gene>
<dbReference type="Pfam" id="PF21033">
    <property type="entry name" value="RMD1-3"/>
    <property type="match status" value="1"/>
</dbReference>
<dbReference type="GO" id="GO:0005876">
    <property type="term" value="C:spindle microtubule"/>
    <property type="evidence" value="ECO:0007669"/>
    <property type="project" value="TreeGrafter"/>
</dbReference>
<dbReference type="AlphaFoldDB" id="A0A6P4YQL0"/>
<comment type="subunit">
    <text evidence="2">Interacts with microtubules.</text>
</comment>
<keyword evidence="6" id="KW-0206">Cytoskeleton</keyword>
<evidence type="ECO:0000313" key="11">
    <source>
        <dbReference type="RefSeq" id="XP_019631735.1"/>
    </source>
</evidence>
<evidence type="ECO:0000256" key="2">
    <source>
        <dbReference type="ARBA" id="ARBA00011375"/>
    </source>
</evidence>
<evidence type="ECO:0000256" key="1">
    <source>
        <dbReference type="ARBA" id="ARBA00004245"/>
    </source>
</evidence>
<keyword evidence="5" id="KW-0802">TPR repeat</keyword>
<evidence type="ECO:0000256" key="8">
    <source>
        <dbReference type="ARBA" id="ARBA00039966"/>
    </source>
</evidence>
<evidence type="ECO:0000256" key="4">
    <source>
        <dbReference type="ARBA" id="ARBA00022737"/>
    </source>
</evidence>
<comment type="subcellular location">
    <subcellularLocation>
        <location evidence="1">Cytoplasm</location>
        <location evidence="1">Cytoskeleton</location>
    </subcellularLocation>
</comment>
<keyword evidence="4" id="KW-0677">Repeat</keyword>
<dbReference type="Proteomes" id="UP000515135">
    <property type="component" value="Unplaced"/>
</dbReference>
<comment type="similarity">
    <text evidence="7">Belongs to the RMDN family.</text>
</comment>
<dbReference type="GO" id="GO:0005739">
    <property type="term" value="C:mitochondrion"/>
    <property type="evidence" value="ECO:0007669"/>
    <property type="project" value="TreeGrafter"/>
</dbReference>
<keyword evidence="3" id="KW-0963">Cytoplasm</keyword>
<reference evidence="11" key="1">
    <citation type="submission" date="2025-08" db="UniProtKB">
        <authorList>
            <consortium name="RefSeq"/>
        </authorList>
    </citation>
    <scope>IDENTIFICATION</scope>
    <source>
        <tissue evidence="11">Gonad</tissue>
    </source>
</reference>
<sequence>MKTTMSAFGHSVFRLSSYITRSRSALKSLKFVTRPLVQACPPALRKLPVICPALILPVVHAWWGSSSTPVTPTVEEGTPEEEPDPVQQAIVQADELYSIGDTVELYQFLLQHKDSSDAGILWRLARATRDYAHLPTCSPEDRKTLTYQALQFAEQALHIDSKDFACHKWYAICISDVGDYEGTKAKIANAYVIRDHFKEAITLNPKDATSIHLLGLWCFTMAEMPWYQAKIAAVIFATPPTSTYDEALGYFLQAESVDPGFYSMNLLMLGKTYVRLGNTSAAMLWLDKVRSCPSKSEEDSQAKLEAEELLKTLGATG</sequence>
<evidence type="ECO:0000256" key="5">
    <source>
        <dbReference type="ARBA" id="ARBA00022803"/>
    </source>
</evidence>
<dbReference type="OrthoDB" id="69711at2759"/>
<evidence type="ECO:0000256" key="3">
    <source>
        <dbReference type="ARBA" id="ARBA00022490"/>
    </source>
</evidence>
<dbReference type="RefSeq" id="XP_019631735.1">
    <property type="nucleotide sequence ID" value="XM_019776176.1"/>
</dbReference>
<organism evidence="10 11">
    <name type="scientific">Branchiostoma belcheri</name>
    <name type="common">Amphioxus</name>
    <dbReference type="NCBI Taxonomy" id="7741"/>
    <lineage>
        <taxon>Eukaryota</taxon>
        <taxon>Metazoa</taxon>
        <taxon>Chordata</taxon>
        <taxon>Cephalochordata</taxon>
        <taxon>Leptocardii</taxon>
        <taxon>Amphioxiformes</taxon>
        <taxon>Branchiostomatidae</taxon>
        <taxon>Branchiostoma</taxon>
    </lineage>
</organism>